<dbReference type="InterPro" id="IPR002035">
    <property type="entry name" value="VWF_A"/>
</dbReference>
<sequence length="395" mass="44779">MNIFTLFLICAFGFYFTVMRNINAEDNIILRQPPLEEINPKISQNIIDNKPKIQIAILLDSSNSMDGLIEQTRTQIWSVINAVSKVTKNGEIPAFEVSLYHYGNNSLPSTEGFNRMLNQLTTDLDIVSENLFSIQTNGGQEYAGWVINSAVNELNWSNDNGNFRAIFIAGNEPFNQGNILWERAINLASSKDIIINTIYCGEAENAESNLWARGADLGKGSYFNINQNQRIVDIPTPYDESIKELNQDLNDTYIPYGEQGIVSYERQRQQDINAFSSPTPTAGLNRAITKTTPNYNTDSWDLVEAIASNTVTLNDIDKQTLPENLRSLTTNELQNIVNEMIEKREKIKQEITELSQKRRQFIDDNKPILDNNLTLENLMIDTLYNQLKAKGFSIN</sequence>
<keyword evidence="1" id="KW-0175">Coiled coil</keyword>
<evidence type="ECO:0000313" key="3">
    <source>
        <dbReference type="EMBL" id="MBE9223355.1"/>
    </source>
</evidence>
<protein>
    <submittedName>
        <fullName evidence="3">VWA domain-containing protein</fullName>
    </submittedName>
</protein>
<name>A0ABR9V638_9CHRO</name>
<comment type="caution">
    <text evidence="3">The sequence shown here is derived from an EMBL/GenBank/DDBJ whole genome shotgun (WGS) entry which is preliminary data.</text>
</comment>
<accession>A0ABR9V638</accession>
<evidence type="ECO:0000256" key="1">
    <source>
        <dbReference type="SAM" id="Coils"/>
    </source>
</evidence>
<dbReference type="Pfam" id="PF00092">
    <property type="entry name" value="VWA"/>
    <property type="match status" value="1"/>
</dbReference>
<proteinExistence type="predicted"/>
<organism evidence="3 4">
    <name type="scientific">Cyanobacterium stanieri LEGE 03274</name>
    <dbReference type="NCBI Taxonomy" id="1828756"/>
    <lineage>
        <taxon>Bacteria</taxon>
        <taxon>Bacillati</taxon>
        <taxon>Cyanobacteriota</taxon>
        <taxon>Cyanophyceae</taxon>
        <taxon>Oscillatoriophycideae</taxon>
        <taxon>Chroococcales</taxon>
        <taxon>Geminocystaceae</taxon>
        <taxon>Cyanobacterium</taxon>
    </lineage>
</organism>
<feature type="domain" description="VWFA" evidence="2">
    <location>
        <begin position="55"/>
        <end position="224"/>
    </location>
</feature>
<dbReference type="EMBL" id="JADEWC010000029">
    <property type="protein sequence ID" value="MBE9223355.1"/>
    <property type="molecule type" value="Genomic_DNA"/>
</dbReference>
<evidence type="ECO:0000259" key="2">
    <source>
        <dbReference type="Pfam" id="PF00092"/>
    </source>
</evidence>
<dbReference type="RefSeq" id="WP_193801594.1">
    <property type="nucleotide sequence ID" value="NZ_JADEWC010000029.1"/>
</dbReference>
<keyword evidence="4" id="KW-1185">Reference proteome</keyword>
<dbReference type="Proteomes" id="UP000654604">
    <property type="component" value="Unassembled WGS sequence"/>
</dbReference>
<dbReference type="Gene3D" id="3.40.50.410">
    <property type="entry name" value="von Willebrand factor, type A domain"/>
    <property type="match status" value="1"/>
</dbReference>
<feature type="coiled-coil region" evidence="1">
    <location>
        <begin position="330"/>
        <end position="364"/>
    </location>
</feature>
<reference evidence="3 4" key="1">
    <citation type="submission" date="2020-10" db="EMBL/GenBank/DDBJ databases">
        <authorList>
            <person name="Castelo-Branco R."/>
            <person name="Eusebio N."/>
            <person name="Adriana R."/>
            <person name="Vieira A."/>
            <person name="Brugerolle De Fraissinette N."/>
            <person name="Rezende De Castro R."/>
            <person name="Schneider M.P."/>
            <person name="Vasconcelos V."/>
            <person name="Leao P.N."/>
        </authorList>
    </citation>
    <scope>NUCLEOTIDE SEQUENCE [LARGE SCALE GENOMIC DNA]</scope>
    <source>
        <strain evidence="3 4">LEGE 03274</strain>
    </source>
</reference>
<dbReference type="SUPFAM" id="SSF53300">
    <property type="entry name" value="vWA-like"/>
    <property type="match status" value="1"/>
</dbReference>
<evidence type="ECO:0000313" key="4">
    <source>
        <dbReference type="Proteomes" id="UP000654604"/>
    </source>
</evidence>
<dbReference type="InterPro" id="IPR036465">
    <property type="entry name" value="vWFA_dom_sf"/>
</dbReference>
<gene>
    <name evidence="3" type="ORF">IQ215_11665</name>
</gene>